<organism evidence="2 3">
    <name type="scientific">Candidatus Daviesbacteria bacterium RIFCSPLOWO2_02_FULL_38_15</name>
    <dbReference type="NCBI Taxonomy" id="1797794"/>
    <lineage>
        <taxon>Bacteria</taxon>
        <taxon>Candidatus Daviesiibacteriota</taxon>
    </lineage>
</organism>
<accession>A0A1F5N161</accession>
<dbReference type="EMBL" id="MFDV01000019">
    <property type="protein sequence ID" value="OGE71376.1"/>
    <property type="molecule type" value="Genomic_DNA"/>
</dbReference>
<keyword evidence="1" id="KW-0812">Transmembrane</keyword>
<sequence>MFNIERLRSGVKEFRSRPFDRAASVVALNIAFYSMPIVMLAPFINMSETAPLEERVIRWMVGMGGGVAIGELSKLIQDLRT</sequence>
<evidence type="ECO:0000313" key="3">
    <source>
        <dbReference type="Proteomes" id="UP000177057"/>
    </source>
</evidence>
<feature type="transmembrane region" description="Helical" evidence="1">
    <location>
        <begin position="21"/>
        <end position="44"/>
    </location>
</feature>
<comment type="caution">
    <text evidence="2">The sequence shown here is derived from an EMBL/GenBank/DDBJ whole genome shotgun (WGS) entry which is preliminary data.</text>
</comment>
<gene>
    <name evidence="2" type="ORF">A3H40_03730</name>
</gene>
<name>A0A1F5N161_9BACT</name>
<keyword evidence="1" id="KW-0472">Membrane</keyword>
<proteinExistence type="predicted"/>
<dbReference type="Proteomes" id="UP000177057">
    <property type="component" value="Unassembled WGS sequence"/>
</dbReference>
<evidence type="ECO:0000256" key="1">
    <source>
        <dbReference type="SAM" id="Phobius"/>
    </source>
</evidence>
<dbReference type="AlphaFoldDB" id="A0A1F5N161"/>
<dbReference type="STRING" id="1797794.A3H40_03730"/>
<protein>
    <submittedName>
        <fullName evidence="2">Uncharacterized protein</fullName>
    </submittedName>
</protein>
<feature type="transmembrane region" description="Helical" evidence="1">
    <location>
        <begin position="56"/>
        <end position="76"/>
    </location>
</feature>
<reference evidence="2 3" key="1">
    <citation type="journal article" date="2016" name="Nat. Commun.">
        <title>Thousands of microbial genomes shed light on interconnected biogeochemical processes in an aquifer system.</title>
        <authorList>
            <person name="Anantharaman K."/>
            <person name="Brown C.T."/>
            <person name="Hug L.A."/>
            <person name="Sharon I."/>
            <person name="Castelle C.J."/>
            <person name="Probst A.J."/>
            <person name="Thomas B.C."/>
            <person name="Singh A."/>
            <person name="Wilkins M.J."/>
            <person name="Karaoz U."/>
            <person name="Brodie E.L."/>
            <person name="Williams K.H."/>
            <person name="Hubbard S.S."/>
            <person name="Banfield J.F."/>
        </authorList>
    </citation>
    <scope>NUCLEOTIDE SEQUENCE [LARGE SCALE GENOMIC DNA]</scope>
</reference>
<evidence type="ECO:0000313" key="2">
    <source>
        <dbReference type="EMBL" id="OGE71376.1"/>
    </source>
</evidence>
<keyword evidence="1" id="KW-1133">Transmembrane helix</keyword>